<keyword evidence="2" id="KW-0732">Signal</keyword>
<dbReference type="InterPro" id="IPR052823">
    <property type="entry name" value="SXP/RAL-2_related"/>
</dbReference>
<accession>A0A2G5U415</accession>
<dbReference type="AlphaFoldDB" id="A0A2G5U415"/>
<organism evidence="4 5">
    <name type="scientific">Caenorhabditis nigoni</name>
    <dbReference type="NCBI Taxonomy" id="1611254"/>
    <lineage>
        <taxon>Eukaryota</taxon>
        <taxon>Metazoa</taxon>
        <taxon>Ecdysozoa</taxon>
        <taxon>Nematoda</taxon>
        <taxon>Chromadorea</taxon>
        <taxon>Rhabditida</taxon>
        <taxon>Rhabditina</taxon>
        <taxon>Rhabditomorpha</taxon>
        <taxon>Rhabditoidea</taxon>
        <taxon>Rhabditidae</taxon>
        <taxon>Peloderinae</taxon>
        <taxon>Caenorhabditis</taxon>
    </lineage>
</organism>
<dbReference type="Pfam" id="PF02520">
    <property type="entry name" value="ANIS5_cation-bd"/>
    <property type="match status" value="1"/>
</dbReference>
<dbReference type="EMBL" id="PDUG01000004">
    <property type="protein sequence ID" value="PIC34223.1"/>
    <property type="molecule type" value="Genomic_DNA"/>
</dbReference>
<feature type="region of interest" description="Disordered" evidence="1">
    <location>
        <begin position="185"/>
        <end position="239"/>
    </location>
</feature>
<feature type="compositionally biased region" description="Basic and acidic residues" evidence="1">
    <location>
        <begin position="21"/>
        <end position="33"/>
    </location>
</feature>
<dbReference type="PANTHER" id="PTHR21593:SF22">
    <property type="entry name" value="PROTEIN CBG18492"/>
    <property type="match status" value="1"/>
</dbReference>
<feature type="compositionally biased region" description="Gly residues" evidence="1">
    <location>
        <begin position="35"/>
        <end position="48"/>
    </location>
</feature>
<feature type="signal peptide" evidence="2">
    <location>
        <begin position="1"/>
        <end position="18"/>
    </location>
</feature>
<protein>
    <recommendedName>
        <fullName evidence="3">SXP/RAL-2 family protein Ani s 5-like cation-binding domain-containing protein</fullName>
    </recommendedName>
</protein>
<name>A0A2G5U415_9PELO</name>
<keyword evidence="5" id="KW-1185">Reference proteome</keyword>
<evidence type="ECO:0000256" key="2">
    <source>
        <dbReference type="SAM" id="SignalP"/>
    </source>
</evidence>
<evidence type="ECO:0000313" key="5">
    <source>
        <dbReference type="Proteomes" id="UP000230233"/>
    </source>
</evidence>
<feature type="domain" description="SXP/RAL-2 family protein Ani s 5-like cation-binding" evidence="3">
    <location>
        <begin position="77"/>
        <end position="184"/>
    </location>
</feature>
<evidence type="ECO:0000259" key="3">
    <source>
        <dbReference type="Pfam" id="PF02520"/>
    </source>
</evidence>
<sequence>MSLKIVFSVLAVSAIVMARPDGPKGEHGGKPEGAKGPGGPKGHGGPKGPFGLKGPKGPGGPRGGPGLPPFLANVSAEGKKDFEKVFKNENLTITEIDTQLADLAEKYKVAEIFKEFQANMTAHLVEIKKNQTTVIENLASVSEKLSAIFANKDQTRAEQLAAIGAIAKENPVEVAALRFIRSRIEGESKGPRGGPRRGPNRGPKGGPTRGPKEGPKGEPKEESTTPKSEEESSEEESQE</sequence>
<reference evidence="5" key="1">
    <citation type="submission" date="2017-10" db="EMBL/GenBank/DDBJ databases">
        <title>Rapid genome shrinkage in a self-fertile nematode reveals novel sperm competition proteins.</title>
        <authorList>
            <person name="Yin D."/>
            <person name="Schwarz E.M."/>
            <person name="Thomas C.G."/>
            <person name="Felde R.L."/>
            <person name="Korf I.F."/>
            <person name="Cutter A.D."/>
            <person name="Schartner C.M."/>
            <person name="Ralston E.J."/>
            <person name="Meyer B.J."/>
            <person name="Haag E.S."/>
        </authorList>
    </citation>
    <scope>NUCLEOTIDE SEQUENCE [LARGE SCALE GENOMIC DNA]</scope>
    <source>
        <strain evidence="5">JU1422</strain>
    </source>
</reference>
<proteinExistence type="predicted"/>
<gene>
    <name evidence="4" type="primary">Cnig_chr_IV.g13943</name>
    <name evidence="4" type="ORF">B9Z55_013943</name>
</gene>
<dbReference type="OrthoDB" id="5867022at2759"/>
<feature type="compositionally biased region" description="Gly residues" evidence="1">
    <location>
        <begin position="54"/>
        <end position="65"/>
    </location>
</feature>
<evidence type="ECO:0000313" key="4">
    <source>
        <dbReference type="EMBL" id="PIC34223.1"/>
    </source>
</evidence>
<dbReference type="STRING" id="1611254.A0A2G5U415"/>
<feature type="compositionally biased region" description="Basic and acidic residues" evidence="1">
    <location>
        <begin position="210"/>
        <end position="230"/>
    </location>
</feature>
<comment type="caution">
    <text evidence="4">The sequence shown here is derived from an EMBL/GenBank/DDBJ whole genome shotgun (WGS) entry which is preliminary data.</text>
</comment>
<evidence type="ECO:0000256" key="1">
    <source>
        <dbReference type="SAM" id="MobiDB-lite"/>
    </source>
</evidence>
<dbReference type="InterPro" id="IPR003677">
    <property type="entry name" value="ANIS5_cation-bd"/>
</dbReference>
<dbReference type="Proteomes" id="UP000230233">
    <property type="component" value="Chromosome IV"/>
</dbReference>
<dbReference type="PANTHER" id="PTHR21593">
    <property type="entry name" value="PRION-LIKE- Q/N-RICH -DOMAIN-BEARING PROTEIN PROTEIN"/>
    <property type="match status" value="1"/>
</dbReference>
<feature type="region of interest" description="Disordered" evidence="1">
    <location>
        <begin position="19"/>
        <end position="69"/>
    </location>
</feature>
<feature type="chain" id="PRO_5013788061" description="SXP/RAL-2 family protein Ani s 5-like cation-binding domain-containing protein" evidence="2">
    <location>
        <begin position="19"/>
        <end position="239"/>
    </location>
</feature>